<proteinExistence type="predicted"/>
<accession>A0A6J5LFM4</accession>
<organism evidence="1">
    <name type="scientific">uncultured Caudovirales phage</name>
    <dbReference type="NCBI Taxonomy" id="2100421"/>
    <lineage>
        <taxon>Viruses</taxon>
        <taxon>Duplodnaviria</taxon>
        <taxon>Heunggongvirae</taxon>
        <taxon>Uroviricota</taxon>
        <taxon>Caudoviricetes</taxon>
        <taxon>Peduoviridae</taxon>
        <taxon>Maltschvirus</taxon>
        <taxon>Maltschvirus maltsch</taxon>
    </lineage>
</organism>
<evidence type="ECO:0000313" key="1">
    <source>
        <dbReference type="EMBL" id="CAB4132063.1"/>
    </source>
</evidence>
<sequence length="70" mass="7227">MHFIILIITAFIAATPTVPEHAEVKALVAPSREACVAAGEAISSQLRQLPTVSAAGYGCLEVVNPADKPA</sequence>
<gene>
    <name evidence="1" type="ORF">UFOVP134_16</name>
</gene>
<name>A0A6J5LFM4_9CAUD</name>
<dbReference type="EMBL" id="LR796258">
    <property type="protein sequence ID" value="CAB4132063.1"/>
    <property type="molecule type" value="Genomic_DNA"/>
</dbReference>
<reference evidence="1" key="1">
    <citation type="submission" date="2020-04" db="EMBL/GenBank/DDBJ databases">
        <authorList>
            <person name="Chiriac C."/>
            <person name="Salcher M."/>
            <person name="Ghai R."/>
            <person name="Kavagutti S V."/>
        </authorList>
    </citation>
    <scope>NUCLEOTIDE SEQUENCE</scope>
</reference>
<protein>
    <submittedName>
        <fullName evidence="1">Uncharacterized protein</fullName>
    </submittedName>
</protein>